<dbReference type="SMR" id="A0A8R2R2D4"/>
<reference evidence="7" key="2">
    <citation type="submission" date="2022-06" db="UniProtKB">
        <authorList>
            <consortium name="EnsemblMetazoa"/>
        </authorList>
    </citation>
    <scope>IDENTIFICATION</scope>
    <source>
        <strain evidence="7">p50T (Dazao)</strain>
    </source>
</reference>
<dbReference type="InterPro" id="IPR025110">
    <property type="entry name" value="AMP-bd_C"/>
</dbReference>
<keyword evidence="3" id="KW-0436">Ligase</keyword>
<evidence type="ECO:0000256" key="1">
    <source>
        <dbReference type="ARBA" id="ARBA00004275"/>
    </source>
</evidence>
<dbReference type="OMA" id="MIGAVIH"/>
<dbReference type="AlphaFoldDB" id="A0A8R2R2D4"/>
<dbReference type="Gene3D" id="3.40.50.12780">
    <property type="entry name" value="N-terminal domain of ligase-like"/>
    <property type="match status" value="1"/>
</dbReference>
<evidence type="ECO:0000259" key="5">
    <source>
        <dbReference type="Pfam" id="PF00501"/>
    </source>
</evidence>
<evidence type="ECO:0000313" key="8">
    <source>
        <dbReference type="Proteomes" id="UP000005204"/>
    </source>
</evidence>
<dbReference type="EnsemblMetazoa" id="XM_038017343.1">
    <property type="protein sequence ID" value="XP_037873271.1"/>
    <property type="gene ID" value="LOC101735849"/>
</dbReference>
<dbReference type="PANTHER" id="PTHR24096:SF149">
    <property type="entry name" value="AMP-BINDING DOMAIN-CONTAINING PROTEIN-RELATED"/>
    <property type="match status" value="1"/>
</dbReference>
<feature type="domain" description="AMP-binding enzyme C-terminal" evidence="6">
    <location>
        <begin position="444"/>
        <end position="520"/>
    </location>
</feature>
<dbReference type="EnsemblMetazoa" id="XM_021352707.2">
    <property type="protein sequence ID" value="XP_021208382.1"/>
    <property type="gene ID" value="LOC101735849"/>
</dbReference>
<evidence type="ECO:0000256" key="4">
    <source>
        <dbReference type="ARBA" id="ARBA00023140"/>
    </source>
</evidence>
<dbReference type="EnsemblMetazoa" id="XM_012696459.3">
    <property type="protein sequence ID" value="XP_012551913.1"/>
    <property type="gene ID" value="LOC101735849"/>
</dbReference>
<dbReference type="PANTHER" id="PTHR24096">
    <property type="entry name" value="LONG-CHAIN-FATTY-ACID--COA LIGASE"/>
    <property type="match status" value="1"/>
</dbReference>
<dbReference type="Pfam" id="PF00501">
    <property type="entry name" value="AMP-binding"/>
    <property type="match status" value="1"/>
</dbReference>
<dbReference type="CDD" id="cd05911">
    <property type="entry name" value="Firefly_Luc_like"/>
    <property type="match status" value="1"/>
</dbReference>
<sequence>MLKNPNYVYGSRDITVPLHLNFGQFILDRMWMHKDRIAQTNGATGETMTYGEIVQQSMRFAISLSRLGVRKGERIAILSENRQEFWTAVIGPACVGAIVTTISTNYVKGELKHAMNISKPKYVIISPKMHERHVRTLKSFGFIEKTIIFGDAGSKSGLYSFDELVLAGGGSEIEIEKFTAVNVNGQNDVLFMVYSSGTTGLPKGVLLTHYNVIAACCLPVTFDPKQPTLSVGPWYHVMGLVGSITGMASGRIGVYLDKFDVELYLKTIERYKVVQLTVVPPILVAVCKSTSTLDLGSVRLIYSGAAPLHKDTAKAAFEKFPNLRGVFQGYGSSETTLGITRYTYTQLDIAKPGSVGLAAPGCVLKIVDIKTRQPLGPNQTGEICAKGALLMKGYIGRARSEDFDDEDFYRTGDVGYYDEDGHFYICDRIKELIKYKGYQVPPAELEAVLLQHEAVKDAGVVGIEDRAAGEVPLAFVVRQPGKEVTEQDLKDFVARTLSNPKHLRGGVRFVTEIPKNPSGKILRQELRKLAKSRKSKL</sequence>
<dbReference type="GO" id="GO:0005777">
    <property type="term" value="C:peroxisome"/>
    <property type="evidence" value="ECO:0007669"/>
    <property type="project" value="UniProtKB-SubCell"/>
</dbReference>
<evidence type="ECO:0000313" key="7">
    <source>
        <dbReference type="EnsemblMetazoa" id="XP_037873278.1"/>
    </source>
</evidence>
<name>A0A8R2R2D4_BOMMO</name>
<organism evidence="7 8">
    <name type="scientific">Bombyx mori</name>
    <name type="common">Silk moth</name>
    <dbReference type="NCBI Taxonomy" id="7091"/>
    <lineage>
        <taxon>Eukaryota</taxon>
        <taxon>Metazoa</taxon>
        <taxon>Ecdysozoa</taxon>
        <taxon>Arthropoda</taxon>
        <taxon>Hexapoda</taxon>
        <taxon>Insecta</taxon>
        <taxon>Pterygota</taxon>
        <taxon>Neoptera</taxon>
        <taxon>Endopterygota</taxon>
        <taxon>Lepidoptera</taxon>
        <taxon>Glossata</taxon>
        <taxon>Ditrysia</taxon>
        <taxon>Bombycoidea</taxon>
        <taxon>Bombycidae</taxon>
        <taxon>Bombycinae</taxon>
        <taxon>Bombyx</taxon>
    </lineage>
</organism>
<dbReference type="FunFam" id="3.30.300.30:FF:000007">
    <property type="entry name" value="4-coumarate--CoA ligase 2"/>
    <property type="match status" value="1"/>
</dbReference>
<comment type="similarity">
    <text evidence="2">Belongs to the ATP-dependent AMP-binding enzyme family.</text>
</comment>
<dbReference type="EnsemblMetazoa" id="XM_038017350.1">
    <property type="protein sequence ID" value="XP_037873278.1"/>
    <property type="gene ID" value="LOC101735849"/>
</dbReference>
<dbReference type="KEGG" id="bmor:101735849"/>
<dbReference type="InterPro" id="IPR045851">
    <property type="entry name" value="AMP-bd_C_sf"/>
</dbReference>
<dbReference type="InterPro" id="IPR042099">
    <property type="entry name" value="ANL_N_sf"/>
</dbReference>
<keyword evidence="8" id="KW-1185">Reference proteome</keyword>
<feature type="domain" description="AMP-dependent synthetase/ligase" evidence="5">
    <location>
        <begin position="33"/>
        <end position="394"/>
    </location>
</feature>
<comment type="subcellular location">
    <subcellularLocation>
        <location evidence="1">Peroxisome</location>
    </subcellularLocation>
</comment>
<evidence type="ECO:0000256" key="2">
    <source>
        <dbReference type="ARBA" id="ARBA00006432"/>
    </source>
</evidence>
<accession>A0A8R2R2D4</accession>
<gene>
    <name evidence="7" type="primary">101735849</name>
</gene>
<dbReference type="EnsemblMetazoa" id="XM_021352709.2">
    <property type="protein sequence ID" value="XP_021208384.1"/>
    <property type="gene ID" value="LOC101735849"/>
</dbReference>
<evidence type="ECO:0008006" key="9">
    <source>
        <dbReference type="Google" id="ProtNLM"/>
    </source>
</evidence>
<dbReference type="InterPro" id="IPR000873">
    <property type="entry name" value="AMP-dep_synth/lig_dom"/>
</dbReference>
<dbReference type="SUPFAM" id="SSF56801">
    <property type="entry name" value="Acetyl-CoA synthetase-like"/>
    <property type="match status" value="1"/>
</dbReference>
<reference evidence="8" key="1">
    <citation type="journal article" date="2008" name="Insect Biochem. Mol. Biol.">
        <title>The genome of a lepidopteran model insect, the silkworm Bombyx mori.</title>
        <authorList>
            <consortium name="International Silkworm Genome Consortium"/>
        </authorList>
    </citation>
    <scope>NUCLEOTIDE SEQUENCE [LARGE SCALE GENOMIC DNA]</scope>
    <source>
        <strain evidence="8">p50T</strain>
    </source>
</reference>
<keyword evidence="4" id="KW-0576">Peroxisome</keyword>
<dbReference type="Proteomes" id="UP000005204">
    <property type="component" value="Unassembled WGS sequence"/>
</dbReference>
<dbReference type="GO" id="GO:0016405">
    <property type="term" value="F:CoA-ligase activity"/>
    <property type="evidence" value="ECO:0007669"/>
    <property type="project" value="TreeGrafter"/>
</dbReference>
<dbReference type="InterPro" id="IPR020845">
    <property type="entry name" value="AMP-binding_CS"/>
</dbReference>
<evidence type="ECO:0000259" key="6">
    <source>
        <dbReference type="Pfam" id="PF13193"/>
    </source>
</evidence>
<evidence type="ECO:0000256" key="3">
    <source>
        <dbReference type="ARBA" id="ARBA00022598"/>
    </source>
</evidence>
<dbReference type="PROSITE" id="PS00455">
    <property type="entry name" value="AMP_BINDING"/>
    <property type="match status" value="1"/>
</dbReference>
<protein>
    <recommendedName>
        <fullName evidence="9">Luciferin 4-monooxygenase</fullName>
    </recommendedName>
</protein>
<dbReference type="Gene3D" id="3.30.300.30">
    <property type="match status" value="1"/>
</dbReference>
<proteinExistence type="inferred from homology"/>
<dbReference type="Pfam" id="PF13193">
    <property type="entry name" value="AMP-binding_C"/>
    <property type="match status" value="1"/>
</dbReference>